<organism evidence="3 4">
    <name type="scientific">Macleaya cordata</name>
    <name type="common">Five-seeded plume-poppy</name>
    <name type="synonym">Bocconia cordata</name>
    <dbReference type="NCBI Taxonomy" id="56857"/>
    <lineage>
        <taxon>Eukaryota</taxon>
        <taxon>Viridiplantae</taxon>
        <taxon>Streptophyta</taxon>
        <taxon>Embryophyta</taxon>
        <taxon>Tracheophyta</taxon>
        <taxon>Spermatophyta</taxon>
        <taxon>Magnoliopsida</taxon>
        <taxon>Ranunculales</taxon>
        <taxon>Papaveraceae</taxon>
        <taxon>Papaveroideae</taxon>
        <taxon>Macleaya</taxon>
    </lineage>
</organism>
<feature type="region of interest" description="Disordered" evidence="2">
    <location>
        <begin position="1"/>
        <end position="34"/>
    </location>
</feature>
<evidence type="ECO:0000256" key="1">
    <source>
        <dbReference type="SAM" id="Coils"/>
    </source>
</evidence>
<feature type="compositionally biased region" description="Polar residues" evidence="2">
    <location>
        <begin position="283"/>
        <end position="294"/>
    </location>
</feature>
<keyword evidence="1" id="KW-0175">Coiled coil</keyword>
<evidence type="ECO:0000313" key="3">
    <source>
        <dbReference type="EMBL" id="OVA04138.1"/>
    </source>
</evidence>
<feature type="region of interest" description="Disordered" evidence="2">
    <location>
        <begin position="180"/>
        <end position="246"/>
    </location>
</feature>
<dbReference type="Proteomes" id="UP000195402">
    <property type="component" value="Unassembled WGS sequence"/>
</dbReference>
<dbReference type="OMA" id="DKHWLRS"/>
<dbReference type="FunCoup" id="A0A200Q105">
    <property type="interactions" value="994"/>
</dbReference>
<feature type="compositionally biased region" description="Polar residues" evidence="2">
    <location>
        <begin position="225"/>
        <end position="237"/>
    </location>
</feature>
<feature type="compositionally biased region" description="Polar residues" evidence="2">
    <location>
        <begin position="21"/>
        <end position="34"/>
    </location>
</feature>
<dbReference type="OrthoDB" id="680851at2759"/>
<reference evidence="3 4" key="1">
    <citation type="journal article" date="2017" name="Mol. Plant">
        <title>The Genome of Medicinal Plant Macleaya cordata Provides New Insights into Benzylisoquinoline Alkaloids Metabolism.</title>
        <authorList>
            <person name="Liu X."/>
            <person name="Liu Y."/>
            <person name="Huang P."/>
            <person name="Ma Y."/>
            <person name="Qing Z."/>
            <person name="Tang Q."/>
            <person name="Cao H."/>
            <person name="Cheng P."/>
            <person name="Zheng Y."/>
            <person name="Yuan Z."/>
            <person name="Zhou Y."/>
            <person name="Liu J."/>
            <person name="Tang Z."/>
            <person name="Zhuo Y."/>
            <person name="Zhang Y."/>
            <person name="Yu L."/>
            <person name="Huang J."/>
            <person name="Yang P."/>
            <person name="Peng Q."/>
            <person name="Zhang J."/>
            <person name="Jiang W."/>
            <person name="Zhang Z."/>
            <person name="Lin K."/>
            <person name="Ro D.K."/>
            <person name="Chen X."/>
            <person name="Xiong X."/>
            <person name="Shang Y."/>
            <person name="Huang S."/>
            <person name="Zeng J."/>
        </authorList>
    </citation>
    <scope>NUCLEOTIDE SEQUENCE [LARGE SCALE GENOMIC DNA]</scope>
    <source>
        <strain evidence="4">cv. BLH2017</strain>
        <tissue evidence="3">Root</tissue>
    </source>
</reference>
<sequence>MDLGGDSSESTHLNENDDTLEGTSSNDGIKLENNGSCANEILDLGSVERAGVKTSAEVNGKEIGTETPVRSPSEVAETSPGVSGETPPVRKGYGLKKWRRIRRDFTKDESSGVDLNRILKRGPPNAAELLKSRNPTDEIKQKSEDSAASAESSVKSPDLLDGFAIKGSSLDSTLGVGSAFAVGTDSENSGDRSSKSSTAASAPRMRNDAHIMGSVRDKHRVKNPSGRSSSNAVQKVQQVKGRIETGKKFRGERVKIEKENSYSSIESDLRSSNVVFTQTGSVYGTSKARQSEMYSNYDEENSDKGQTSDLRTREGDRKYCEENGGDIEDVSQNDVSAGVSLEEKGEEIESHRVHADWDPLVKSIISLQAVQEALETEIAKFGELGKEPVSPFDDDCIQSQSLPVDFVSSDPKTDKPNSCSYLHSDETDRNCFRPLEAQLIDLNQKVNHLEHKLEETSAMLKVKESRVVELEDILNRRGLQKEEESGSTLPFLQDKCKEMEAQLEDLLKLKIEAEIEYLLISRTTEKLKVDSEDQISLFEEQKSLSMKQNQMLQRLRDAESKASVLKRHADELDASCEEILGTEEVLKMQNRPSGVVPT</sequence>
<dbReference type="InterPro" id="IPR044696">
    <property type="entry name" value="WIP1/2/3"/>
</dbReference>
<dbReference type="PANTHER" id="PTHR34562:SF8">
    <property type="entry name" value="WPP DOMAIN-INTERACTING PROTEIN 1"/>
    <property type="match status" value="1"/>
</dbReference>
<keyword evidence="4" id="KW-1185">Reference proteome</keyword>
<feature type="region of interest" description="Disordered" evidence="2">
    <location>
        <begin position="109"/>
        <end position="162"/>
    </location>
</feature>
<feature type="coiled-coil region" evidence="1">
    <location>
        <begin position="439"/>
        <end position="516"/>
    </location>
</feature>
<feature type="region of interest" description="Disordered" evidence="2">
    <location>
        <begin position="53"/>
        <end position="95"/>
    </location>
</feature>
<dbReference type="PANTHER" id="PTHR34562">
    <property type="entry name" value="WPP DOMAIN-INTERACTING PROTEIN 2"/>
    <property type="match status" value="1"/>
</dbReference>
<feature type="compositionally biased region" description="Basic and acidic residues" evidence="2">
    <location>
        <begin position="130"/>
        <end position="145"/>
    </location>
</feature>
<proteinExistence type="predicted"/>
<gene>
    <name evidence="3" type="ORF">BVC80_1501g2</name>
</gene>
<comment type="caution">
    <text evidence="3">The sequence shown here is derived from an EMBL/GenBank/DDBJ whole genome shotgun (WGS) entry which is preliminary data.</text>
</comment>
<accession>A0A200Q105</accession>
<dbReference type="EMBL" id="MVGT01003370">
    <property type="protein sequence ID" value="OVA04138.1"/>
    <property type="molecule type" value="Genomic_DNA"/>
</dbReference>
<evidence type="ECO:0000256" key="2">
    <source>
        <dbReference type="SAM" id="MobiDB-lite"/>
    </source>
</evidence>
<feature type="region of interest" description="Disordered" evidence="2">
    <location>
        <begin position="283"/>
        <end position="339"/>
    </location>
</feature>
<protein>
    <submittedName>
        <fullName evidence="3">Uncharacterized protein</fullName>
    </submittedName>
</protein>
<dbReference type="AlphaFoldDB" id="A0A200Q105"/>
<name>A0A200Q105_MACCD</name>
<evidence type="ECO:0000313" key="4">
    <source>
        <dbReference type="Proteomes" id="UP000195402"/>
    </source>
</evidence>
<dbReference type="STRING" id="56857.A0A200Q105"/>
<feature type="compositionally biased region" description="Basic and acidic residues" evidence="2">
    <location>
        <begin position="310"/>
        <end position="321"/>
    </location>
</feature>
<dbReference type="InParanoid" id="A0A200Q105"/>